<evidence type="ECO:0000313" key="1">
    <source>
        <dbReference type="EMBL" id="KAH7967189.1"/>
    </source>
</evidence>
<organism evidence="1 2">
    <name type="scientific">Dermacentor silvarum</name>
    <name type="common">Tick</name>
    <dbReference type="NCBI Taxonomy" id="543639"/>
    <lineage>
        <taxon>Eukaryota</taxon>
        <taxon>Metazoa</taxon>
        <taxon>Ecdysozoa</taxon>
        <taxon>Arthropoda</taxon>
        <taxon>Chelicerata</taxon>
        <taxon>Arachnida</taxon>
        <taxon>Acari</taxon>
        <taxon>Parasitiformes</taxon>
        <taxon>Ixodida</taxon>
        <taxon>Ixodoidea</taxon>
        <taxon>Ixodidae</taxon>
        <taxon>Rhipicephalinae</taxon>
        <taxon>Dermacentor</taxon>
    </lineage>
</organism>
<accession>A0ACB8DGB8</accession>
<keyword evidence="2" id="KW-1185">Reference proteome</keyword>
<proteinExistence type="predicted"/>
<name>A0ACB8DGB8_DERSI</name>
<gene>
    <name evidence="1" type="ORF">HPB49_023400</name>
</gene>
<reference evidence="1" key="1">
    <citation type="submission" date="2020-05" db="EMBL/GenBank/DDBJ databases">
        <title>Large-scale comparative analyses of tick genomes elucidate their genetic diversity and vector capacities.</title>
        <authorList>
            <person name="Jia N."/>
            <person name="Wang J."/>
            <person name="Shi W."/>
            <person name="Du L."/>
            <person name="Sun Y."/>
            <person name="Zhan W."/>
            <person name="Jiang J."/>
            <person name="Wang Q."/>
            <person name="Zhang B."/>
            <person name="Ji P."/>
            <person name="Sakyi L.B."/>
            <person name="Cui X."/>
            <person name="Yuan T."/>
            <person name="Jiang B."/>
            <person name="Yang W."/>
            <person name="Lam T.T.-Y."/>
            <person name="Chang Q."/>
            <person name="Ding S."/>
            <person name="Wang X."/>
            <person name="Zhu J."/>
            <person name="Ruan X."/>
            <person name="Zhao L."/>
            <person name="Wei J."/>
            <person name="Que T."/>
            <person name="Du C."/>
            <person name="Cheng J."/>
            <person name="Dai P."/>
            <person name="Han X."/>
            <person name="Huang E."/>
            <person name="Gao Y."/>
            <person name="Liu J."/>
            <person name="Shao H."/>
            <person name="Ye R."/>
            <person name="Li L."/>
            <person name="Wei W."/>
            <person name="Wang X."/>
            <person name="Wang C."/>
            <person name="Yang T."/>
            <person name="Huo Q."/>
            <person name="Li W."/>
            <person name="Guo W."/>
            <person name="Chen H."/>
            <person name="Zhou L."/>
            <person name="Ni X."/>
            <person name="Tian J."/>
            <person name="Zhou Y."/>
            <person name="Sheng Y."/>
            <person name="Liu T."/>
            <person name="Pan Y."/>
            <person name="Xia L."/>
            <person name="Li J."/>
            <person name="Zhao F."/>
            <person name="Cao W."/>
        </authorList>
    </citation>
    <scope>NUCLEOTIDE SEQUENCE</scope>
    <source>
        <strain evidence="1">Dsil-2018</strain>
    </source>
</reference>
<evidence type="ECO:0000313" key="2">
    <source>
        <dbReference type="Proteomes" id="UP000821865"/>
    </source>
</evidence>
<protein>
    <submittedName>
        <fullName evidence="1">Uncharacterized protein</fullName>
    </submittedName>
</protein>
<sequence>MKLALSTGLSPCDFIMAVNLSSTHASTPGMAPRRANAAFASSLAADVKEKSTNFLRADTEMMASVPSWMVLLMADCAMPMCSSRTTLLWKLPVPKSRCVHTFLSVERPLAHWNPMIGSSSSHKLRFVWTDENAAGTLLLSTLQMHHLPGVVVSARLQQPHGRHEKARQRKQTPFSPIVGSAELDGTGYERG</sequence>
<comment type="caution">
    <text evidence="1">The sequence shown here is derived from an EMBL/GenBank/DDBJ whole genome shotgun (WGS) entry which is preliminary data.</text>
</comment>
<dbReference type="Proteomes" id="UP000821865">
    <property type="component" value="Chromosome 2"/>
</dbReference>
<dbReference type="EMBL" id="CM023471">
    <property type="protein sequence ID" value="KAH7967189.1"/>
    <property type="molecule type" value="Genomic_DNA"/>
</dbReference>